<name>A0A371D1C0_9APHY</name>
<sequence>MHEIATRFHEMVNETAFVTSIRSQEHAQLCTGDGSEMTRRGSFATRPRCEALIAAGHCGASVPGQTSDHMAVPLLRCLSQRSRRTPTKCIRAMNATEESVVDYRQASVEEQTTVRYEVSSNASWPVASWVMHALFTDPTWIALRMYAVFAREQQKAAIGIQTETMSCKRATAARLYKSHQDQ</sequence>
<dbReference type="AlphaFoldDB" id="A0A371D1C0"/>
<evidence type="ECO:0000313" key="2">
    <source>
        <dbReference type="Proteomes" id="UP000256964"/>
    </source>
</evidence>
<dbReference type="Proteomes" id="UP000256964">
    <property type="component" value="Unassembled WGS sequence"/>
</dbReference>
<keyword evidence="2" id="KW-1185">Reference proteome</keyword>
<organism evidence="1 2">
    <name type="scientific">Lentinus brumalis</name>
    <dbReference type="NCBI Taxonomy" id="2498619"/>
    <lineage>
        <taxon>Eukaryota</taxon>
        <taxon>Fungi</taxon>
        <taxon>Dikarya</taxon>
        <taxon>Basidiomycota</taxon>
        <taxon>Agaricomycotina</taxon>
        <taxon>Agaricomycetes</taxon>
        <taxon>Polyporales</taxon>
        <taxon>Polyporaceae</taxon>
        <taxon>Lentinus</taxon>
    </lineage>
</organism>
<protein>
    <submittedName>
        <fullName evidence="1">Uncharacterized protein</fullName>
    </submittedName>
</protein>
<accession>A0A371D1C0</accession>
<reference evidence="1 2" key="1">
    <citation type="journal article" date="2018" name="Biotechnol. Biofuels">
        <title>Integrative visual omics of the white-rot fungus Polyporus brumalis exposes the biotechnological potential of its oxidative enzymes for delignifying raw plant biomass.</title>
        <authorList>
            <person name="Miyauchi S."/>
            <person name="Rancon A."/>
            <person name="Drula E."/>
            <person name="Hage H."/>
            <person name="Chaduli D."/>
            <person name="Favel A."/>
            <person name="Grisel S."/>
            <person name="Henrissat B."/>
            <person name="Herpoel-Gimbert I."/>
            <person name="Ruiz-Duenas F.J."/>
            <person name="Chevret D."/>
            <person name="Hainaut M."/>
            <person name="Lin J."/>
            <person name="Wang M."/>
            <person name="Pangilinan J."/>
            <person name="Lipzen A."/>
            <person name="Lesage-Meessen L."/>
            <person name="Navarro D."/>
            <person name="Riley R."/>
            <person name="Grigoriev I.V."/>
            <person name="Zhou S."/>
            <person name="Raouche S."/>
            <person name="Rosso M.N."/>
        </authorList>
    </citation>
    <scope>NUCLEOTIDE SEQUENCE [LARGE SCALE GENOMIC DNA]</scope>
    <source>
        <strain evidence="1 2">BRFM 1820</strain>
    </source>
</reference>
<proteinExistence type="predicted"/>
<evidence type="ECO:0000313" key="1">
    <source>
        <dbReference type="EMBL" id="RDX46313.1"/>
    </source>
</evidence>
<dbReference type="EMBL" id="KZ857428">
    <property type="protein sequence ID" value="RDX46313.1"/>
    <property type="molecule type" value="Genomic_DNA"/>
</dbReference>
<gene>
    <name evidence="1" type="ORF">OH76DRAFT_884457</name>
</gene>